<dbReference type="AlphaFoldDB" id="A0A0R1VN73"/>
<evidence type="ECO:0000313" key="2">
    <source>
        <dbReference type="Proteomes" id="UP000051307"/>
    </source>
</evidence>
<protein>
    <submittedName>
        <fullName evidence="1">Uncharacterized protein</fullName>
    </submittedName>
</protein>
<dbReference type="Proteomes" id="UP000051307">
    <property type="component" value="Unassembled WGS sequence"/>
</dbReference>
<dbReference type="eggNOG" id="ENOG5032YMG">
    <property type="taxonomic scope" value="Bacteria"/>
</dbReference>
<name>A0A0R1VN73_9LACO</name>
<reference evidence="1 2" key="1">
    <citation type="journal article" date="2015" name="Genome Announc.">
        <title>Expanding the biotechnology potential of lactobacilli through comparative genomics of 213 strains and associated genera.</title>
        <authorList>
            <person name="Sun Z."/>
            <person name="Harris H.M."/>
            <person name="McCann A."/>
            <person name="Guo C."/>
            <person name="Argimon S."/>
            <person name="Zhang W."/>
            <person name="Yang X."/>
            <person name="Jeffery I.B."/>
            <person name="Cooney J.C."/>
            <person name="Kagawa T.F."/>
            <person name="Liu W."/>
            <person name="Song Y."/>
            <person name="Salvetti E."/>
            <person name="Wrobel A."/>
            <person name="Rasinkangas P."/>
            <person name="Parkhill J."/>
            <person name="Rea M.C."/>
            <person name="O'Sullivan O."/>
            <person name="Ritari J."/>
            <person name="Douillard F.P."/>
            <person name="Paul Ross R."/>
            <person name="Yang R."/>
            <person name="Briner A.E."/>
            <person name="Felis G.E."/>
            <person name="de Vos W.M."/>
            <person name="Barrangou R."/>
            <person name="Klaenhammer T.R."/>
            <person name="Caufield P.W."/>
            <person name="Cui Y."/>
            <person name="Zhang H."/>
            <person name="O'Toole P.W."/>
        </authorList>
    </citation>
    <scope>NUCLEOTIDE SEQUENCE [LARGE SCALE GENOMIC DNA]</scope>
    <source>
        <strain evidence="1 2">DSM 16761</strain>
    </source>
</reference>
<gene>
    <name evidence="1" type="ORF">FC59_GL001486</name>
</gene>
<sequence length="227" mass="24621">MFKMKKNFGKFVGVLALATTLGLGTYVASSTNAVNAAVADGTEQLDDGWEANQGNLSLKKNKAAKDAFDKATKGLVGYTYRPIAYLGSQVVAGNNYSYLCKGEVVYPKAKTEYFILNVYEDLNGKAEITGTHNLLARGWKYNQGKTKNAGVNATLKKAMKKLVGATYTPIAYVGKSGKNYAVFCSKKVTTPKAKRSYSMVVVKKQSKKKAKLVKIQDVSLAALDKKN</sequence>
<comment type="caution">
    <text evidence="1">The sequence shown here is derived from an EMBL/GenBank/DDBJ whole genome shotgun (WGS) entry which is preliminary data.</text>
</comment>
<proteinExistence type="predicted"/>
<accession>A0A0R1VN73</accession>
<dbReference type="PATRIC" id="fig|1423767.3.peg.1543"/>
<evidence type="ECO:0000313" key="1">
    <source>
        <dbReference type="EMBL" id="KRM06821.1"/>
    </source>
</evidence>
<dbReference type="EMBL" id="AZFU01000003">
    <property type="protein sequence ID" value="KRM06821.1"/>
    <property type="molecule type" value="Genomic_DNA"/>
</dbReference>
<organism evidence="1 2">
    <name type="scientific">Lactobacillus kitasatonis DSM 16761 = JCM 1039</name>
    <dbReference type="NCBI Taxonomy" id="1423767"/>
    <lineage>
        <taxon>Bacteria</taxon>
        <taxon>Bacillati</taxon>
        <taxon>Bacillota</taxon>
        <taxon>Bacilli</taxon>
        <taxon>Lactobacillales</taxon>
        <taxon>Lactobacillaceae</taxon>
        <taxon>Lactobacillus</taxon>
    </lineage>
</organism>